<dbReference type="PANTHER" id="PTHR43792">
    <property type="entry name" value="GNAT FAMILY, PUTATIVE (AFU_ORTHOLOGUE AFUA_3G00765)-RELATED-RELATED"/>
    <property type="match status" value="1"/>
</dbReference>
<evidence type="ECO:0000313" key="5">
    <source>
        <dbReference type="EMBL" id="QLI81169.1"/>
    </source>
</evidence>
<evidence type="ECO:0000256" key="1">
    <source>
        <dbReference type="ARBA" id="ARBA00022679"/>
    </source>
</evidence>
<dbReference type="EMBL" id="CP058952">
    <property type="protein sequence ID" value="QLI81169.1"/>
    <property type="molecule type" value="Genomic_DNA"/>
</dbReference>
<gene>
    <name evidence="5" type="ORF">HZU75_06285</name>
</gene>
<dbReference type="PANTHER" id="PTHR43792:SF8">
    <property type="entry name" value="[RIBOSOMAL PROTEIN US5]-ALANINE N-ACETYLTRANSFERASE"/>
    <property type="match status" value="1"/>
</dbReference>
<dbReference type="Pfam" id="PF13302">
    <property type="entry name" value="Acetyltransf_3"/>
    <property type="match status" value="1"/>
</dbReference>
<dbReference type="InterPro" id="IPR016181">
    <property type="entry name" value="Acyl_CoA_acyltransferase"/>
</dbReference>
<protein>
    <submittedName>
        <fullName evidence="5">GNAT family N-acetyltransferase</fullName>
    </submittedName>
</protein>
<dbReference type="Gene3D" id="3.40.630.30">
    <property type="match status" value="1"/>
</dbReference>
<dbReference type="KEGG" id="cfon:HZU75_06285"/>
<dbReference type="InterPro" id="IPR000182">
    <property type="entry name" value="GNAT_dom"/>
</dbReference>
<evidence type="ECO:0000256" key="2">
    <source>
        <dbReference type="ARBA" id="ARBA00023315"/>
    </source>
</evidence>
<proteinExistence type="inferred from homology"/>
<evidence type="ECO:0000259" key="4">
    <source>
        <dbReference type="PROSITE" id="PS51186"/>
    </source>
</evidence>
<accession>A0A7D5ZFX7</accession>
<reference evidence="5 6" key="1">
    <citation type="journal article" date="2016" name="Int. J. Syst. Evol. Microbiol.">
        <title>Chitinibacter fontanus sp. nov., isolated from a spring.</title>
        <authorList>
            <person name="Sheu S.Y."/>
            <person name="Li Y.S."/>
            <person name="Young C.C."/>
            <person name="Chen W.M."/>
        </authorList>
    </citation>
    <scope>NUCLEOTIDE SEQUENCE [LARGE SCALE GENOMIC DNA]</scope>
    <source>
        <strain evidence="5 6">STM-7</strain>
    </source>
</reference>
<sequence length="184" mass="20536">MTLPTLHTERLLLRPLHETDAGYVAVLAGEWEVAGNTRRIPHPYNLELAEQFIRWQAQAYQARQEDIFAVCRADQQDLIGCMSLVYGPQQTELGYWFGQAFWGCGYATEAARAVLAYSAQTQTCIYAEHLRHNPQSGRVLEKLGFQAKGSYLGTGRDGEAVELVAYELHLLATPSAADESRGFV</sequence>
<feature type="domain" description="N-acetyltransferase" evidence="4">
    <location>
        <begin position="11"/>
        <end position="173"/>
    </location>
</feature>
<dbReference type="AlphaFoldDB" id="A0A7D5ZFX7"/>
<dbReference type="GO" id="GO:0016747">
    <property type="term" value="F:acyltransferase activity, transferring groups other than amino-acyl groups"/>
    <property type="evidence" value="ECO:0007669"/>
    <property type="project" value="InterPro"/>
</dbReference>
<keyword evidence="2" id="KW-0012">Acyltransferase</keyword>
<evidence type="ECO:0000313" key="6">
    <source>
        <dbReference type="Proteomes" id="UP000510822"/>
    </source>
</evidence>
<dbReference type="SUPFAM" id="SSF55729">
    <property type="entry name" value="Acyl-CoA N-acyltransferases (Nat)"/>
    <property type="match status" value="1"/>
</dbReference>
<evidence type="ECO:0000256" key="3">
    <source>
        <dbReference type="ARBA" id="ARBA00038502"/>
    </source>
</evidence>
<dbReference type="PROSITE" id="PS51186">
    <property type="entry name" value="GNAT"/>
    <property type="match status" value="1"/>
</dbReference>
<keyword evidence="1 5" id="KW-0808">Transferase</keyword>
<dbReference type="Proteomes" id="UP000510822">
    <property type="component" value="Chromosome"/>
</dbReference>
<comment type="similarity">
    <text evidence="3">Belongs to the acetyltransferase family. RimJ subfamily.</text>
</comment>
<dbReference type="RefSeq" id="WP_180308299.1">
    <property type="nucleotide sequence ID" value="NZ_CP058952.1"/>
</dbReference>
<dbReference type="InterPro" id="IPR051531">
    <property type="entry name" value="N-acetyltransferase"/>
</dbReference>
<keyword evidence="6" id="KW-1185">Reference proteome</keyword>
<name>A0A7D5ZFX7_9NEIS</name>
<organism evidence="5 6">
    <name type="scientific">Chitinibacter fontanus</name>
    <dbReference type="NCBI Taxonomy" id="1737446"/>
    <lineage>
        <taxon>Bacteria</taxon>
        <taxon>Pseudomonadati</taxon>
        <taxon>Pseudomonadota</taxon>
        <taxon>Betaproteobacteria</taxon>
        <taxon>Neisseriales</taxon>
        <taxon>Chitinibacteraceae</taxon>
        <taxon>Chitinibacter</taxon>
    </lineage>
</organism>